<protein>
    <submittedName>
        <fullName evidence="7">ALBINO3-like protein 2, chloroplastic</fullName>
    </submittedName>
</protein>
<proteinExistence type="inferred from homology"/>
<evidence type="ECO:0000256" key="3">
    <source>
        <dbReference type="ARBA" id="ARBA00022692"/>
    </source>
</evidence>
<sequence>MATSTLLLHLRRSRQSSLLSYLSNTRVSQLLHPTPLPSLPPKSLSLPPFYTSRTYFPTILSSVALPDVFHSRFISTHADDDSLIRGADSFTDTGADSELINVGLGEVAENVALGGGGEDSILPVNSVISMLDGYHELTGLPWWIIIASSTLVLRVALLPVLILQLHKFKRIGELFGKLPPPFPPPLSGKSYINQFSLFWRERKAVGCPSFLWFLAYASVQVPCFILWMTSIRKMSLDDHPGFDLGGALWFQNLTELPHGILGSIFPLLIASLHYINVQISFQRSFSEKDDGLFSSLAKYYKSYLHLLSLPILFAGYCIPQGSLVYWVTNSSLTVIQQLSLRHPAVRAKLWLPDQNSPTTASEDIVTPKTMSLDSPNKWGKIPVQDLSPKELVSLSVPFLSNKDIESAVPLLKLALDKDPEYVRALIMMGQTLLQKGLPAEATEHLERAVSKLFLAGHPTDVEGTDLLILASQWAGLAWIRQGKMAEGLVHLERVANLKEPEDPLSKAHYFDGLLLFASALSNSGRKAEATNYLRLAAAYNPAYKEYLEQSEREDDTVTSLVNSKRDH</sequence>
<accession>A0AAD7QB31</accession>
<dbReference type="GO" id="GO:0032977">
    <property type="term" value="F:membrane insertase activity"/>
    <property type="evidence" value="ECO:0007669"/>
    <property type="project" value="InterPro"/>
</dbReference>
<dbReference type="Gene3D" id="1.25.40.10">
    <property type="entry name" value="Tetratricopeptide repeat domain"/>
    <property type="match status" value="1"/>
</dbReference>
<dbReference type="GO" id="GO:0032979">
    <property type="term" value="P:protein insertion into mitochondrial inner membrane from matrix"/>
    <property type="evidence" value="ECO:0007669"/>
    <property type="project" value="TreeGrafter"/>
</dbReference>
<dbReference type="CDD" id="cd20069">
    <property type="entry name" value="5TM_Oxa1-like"/>
    <property type="match status" value="1"/>
</dbReference>
<dbReference type="PANTHER" id="PTHR12428">
    <property type="entry name" value="OXA1"/>
    <property type="match status" value="1"/>
</dbReference>
<evidence type="ECO:0000313" key="7">
    <source>
        <dbReference type="EMBL" id="KAJ7978240.1"/>
    </source>
</evidence>
<feature type="transmembrane region" description="Helical" evidence="6">
    <location>
        <begin position="260"/>
        <end position="281"/>
    </location>
</feature>
<keyword evidence="4 6" id="KW-1133">Transmembrane helix</keyword>
<dbReference type="InterPro" id="IPR001708">
    <property type="entry name" value="YidC/ALB3/OXA1/COX18"/>
</dbReference>
<keyword evidence="3 6" id="KW-0812">Transmembrane</keyword>
<dbReference type="PANTHER" id="PTHR12428:SF65">
    <property type="entry name" value="CYTOCHROME C OXIDASE ASSEMBLY PROTEIN COX18, MITOCHONDRIAL"/>
    <property type="match status" value="1"/>
</dbReference>
<evidence type="ECO:0000256" key="6">
    <source>
        <dbReference type="SAM" id="Phobius"/>
    </source>
</evidence>
<feature type="transmembrane region" description="Helical" evidence="6">
    <location>
        <begin position="302"/>
        <end position="327"/>
    </location>
</feature>
<feature type="transmembrane region" description="Helical" evidence="6">
    <location>
        <begin position="140"/>
        <end position="163"/>
    </location>
</feature>
<comment type="caution">
    <text evidence="7">The sequence shown here is derived from an EMBL/GenBank/DDBJ whole genome shotgun (WGS) entry which is preliminary data.</text>
</comment>
<dbReference type="Pfam" id="PF14559">
    <property type="entry name" value="TPR_19"/>
    <property type="match status" value="1"/>
</dbReference>
<dbReference type="InterPro" id="IPR011990">
    <property type="entry name" value="TPR-like_helical_dom_sf"/>
</dbReference>
<dbReference type="GO" id="GO:0005743">
    <property type="term" value="C:mitochondrial inner membrane"/>
    <property type="evidence" value="ECO:0007669"/>
    <property type="project" value="TreeGrafter"/>
</dbReference>
<evidence type="ECO:0000313" key="8">
    <source>
        <dbReference type="Proteomes" id="UP001163823"/>
    </source>
</evidence>
<comment type="subcellular location">
    <subcellularLocation>
        <location evidence="1">Membrane</location>
        <topology evidence="1">Multi-pass membrane protein</topology>
    </subcellularLocation>
</comment>
<evidence type="ECO:0000256" key="2">
    <source>
        <dbReference type="ARBA" id="ARBA00010583"/>
    </source>
</evidence>
<keyword evidence="8" id="KW-1185">Reference proteome</keyword>
<feature type="transmembrane region" description="Helical" evidence="6">
    <location>
        <begin position="210"/>
        <end position="228"/>
    </location>
</feature>
<comment type="similarity">
    <text evidence="2">Belongs to the OXA1/ALB3/YidC (TC 2.A.9.2) family.</text>
</comment>
<evidence type="ECO:0000256" key="5">
    <source>
        <dbReference type="ARBA" id="ARBA00023136"/>
    </source>
</evidence>
<gene>
    <name evidence="7" type="ORF">O6P43_007739</name>
</gene>
<dbReference type="KEGG" id="qsa:O6P43_007739"/>
<evidence type="ECO:0000256" key="4">
    <source>
        <dbReference type="ARBA" id="ARBA00022989"/>
    </source>
</evidence>
<dbReference type="EMBL" id="JARAOO010000003">
    <property type="protein sequence ID" value="KAJ7978240.1"/>
    <property type="molecule type" value="Genomic_DNA"/>
</dbReference>
<reference evidence="7" key="1">
    <citation type="journal article" date="2023" name="Science">
        <title>Elucidation of the pathway for biosynthesis of saponin adjuvants from the soapbark tree.</title>
        <authorList>
            <person name="Reed J."/>
            <person name="Orme A."/>
            <person name="El-Demerdash A."/>
            <person name="Owen C."/>
            <person name="Martin L.B.B."/>
            <person name="Misra R.C."/>
            <person name="Kikuchi S."/>
            <person name="Rejzek M."/>
            <person name="Martin A.C."/>
            <person name="Harkess A."/>
            <person name="Leebens-Mack J."/>
            <person name="Louveau T."/>
            <person name="Stephenson M.J."/>
            <person name="Osbourn A."/>
        </authorList>
    </citation>
    <scope>NUCLEOTIDE SEQUENCE</scope>
    <source>
        <strain evidence="7">S10</strain>
    </source>
</reference>
<evidence type="ECO:0000256" key="1">
    <source>
        <dbReference type="ARBA" id="ARBA00004141"/>
    </source>
</evidence>
<dbReference type="Proteomes" id="UP001163823">
    <property type="component" value="Chromosome 3"/>
</dbReference>
<name>A0AAD7QB31_QUISA</name>
<dbReference type="SUPFAM" id="SSF48452">
    <property type="entry name" value="TPR-like"/>
    <property type="match status" value="1"/>
</dbReference>
<dbReference type="AlphaFoldDB" id="A0AAD7QB31"/>
<organism evidence="7 8">
    <name type="scientific">Quillaja saponaria</name>
    <name type="common">Soap bark tree</name>
    <dbReference type="NCBI Taxonomy" id="32244"/>
    <lineage>
        <taxon>Eukaryota</taxon>
        <taxon>Viridiplantae</taxon>
        <taxon>Streptophyta</taxon>
        <taxon>Embryophyta</taxon>
        <taxon>Tracheophyta</taxon>
        <taxon>Spermatophyta</taxon>
        <taxon>Magnoliopsida</taxon>
        <taxon>eudicotyledons</taxon>
        <taxon>Gunneridae</taxon>
        <taxon>Pentapetalae</taxon>
        <taxon>rosids</taxon>
        <taxon>fabids</taxon>
        <taxon>Fabales</taxon>
        <taxon>Quillajaceae</taxon>
        <taxon>Quillaja</taxon>
    </lineage>
</organism>
<keyword evidence="5 6" id="KW-0472">Membrane</keyword>